<comment type="caution">
    <text evidence="2">The sequence shown here is derived from an EMBL/GenBank/DDBJ whole genome shotgun (WGS) entry which is preliminary data.</text>
</comment>
<evidence type="ECO:0000313" key="2">
    <source>
        <dbReference type="EMBL" id="MCY1082639.1"/>
    </source>
</evidence>
<gene>
    <name evidence="2" type="ORF">OV287_50140</name>
</gene>
<accession>A0ABT4AN85</accession>
<organism evidence="2 3">
    <name type="scientific">Archangium lansingense</name>
    <dbReference type="NCBI Taxonomy" id="2995310"/>
    <lineage>
        <taxon>Bacteria</taxon>
        <taxon>Pseudomonadati</taxon>
        <taxon>Myxococcota</taxon>
        <taxon>Myxococcia</taxon>
        <taxon>Myxococcales</taxon>
        <taxon>Cystobacterineae</taxon>
        <taxon>Archangiaceae</taxon>
        <taxon>Archangium</taxon>
    </lineage>
</organism>
<dbReference type="EMBL" id="JAPNKA010000001">
    <property type="protein sequence ID" value="MCY1082639.1"/>
    <property type="molecule type" value="Genomic_DNA"/>
</dbReference>
<dbReference type="RefSeq" id="WP_267541198.1">
    <property type="nucleotide sequence ID" value="NZ_JAPNKA010000001.1"/>
</dbReference>
<reference evidence="2 3" key="1">
    <citation type="submission" date="2022-11" db="EMBL/GenBank/DDBJ databases">
        <title>Minimal conservation of predation-associated metabolite biosynthetic gene clusters underscores biosynthetic potential of Myxococcota including descriptions for ten novel species: Archangium lansinium sp. nov., Myxococcus landrumus sp. nov., Nannocystis bai.</title>
        <authorList>
            <person name="Ahearne A."/>
            <person name="Stevens C."/>
            <person name="Phillips K."/>
        </authorList>
    </citation>
    <scope>NUCLEOTIDE SEQUENCE [LARGE SCALE GENOMIC DNA]</scope>
    <source>
        <strain evidence="2 3">MIWBW</strain>
    </source>
</reference>
<keyword evidence="3" id="KW-1185">Reference proteome</keyword>
<name>A0ABT4AN85_9BACT</name>
<protein>
    <recommendedName>
        <fullName evidence="4">Ubiquinone biosynthesis protein</fullName>
    </recommendedName>
</protein>
<sequence length="195" mass="21910">MSHEATLTLRQARERYFDENGFGQGGNYDDRWVRVDVGPMPVWFPNSAERVRALRFHDLHHVLTGYRTDFPGECEISAWEVATGCTDHWVAWLLNLSGMGAGLFFMPRRVARAFQRGLHTRNLYSTEYGDALLGRTVEEMRGALGLDKPVPAPTRKDRMRFAGWSAASLLMSAVGGVLFLAPVALAAWALVAWLR</sequence>
<feature type="transmembrane region" description="Helical" evidence="1">
    <location>
        <begin position="161"/>
        <end position="194"/>
    </location>
</feature>
<evidence type="ECO:0008006" key="4">
    <source>
        <dbReference type="Google" id="ProtNLM"/>
    </source>
</evidence>
<evidence type="ECO:0000256" key="1">
    <source>
        <dbReference type="SAM" id="Phobius"/>
    </source>
</evidence>
<keyword evidence="1" id="KW-1133">Transmembrane helix</keyword>
<keyword evidence="1" id="KW-0472">Membrane</keyword>
<feature type="transmembrane region" description="Helical" evidence="1">
    <location>
        <begin position="89"/>
        <end position="106"/>
    </location>
</feature>
<evidence type="ECO:0000313" key="3">
    <source>
        <dbReference type="Proteomes" id="UP001207654"/>
    </source>
</evidence>
<proteinExistence type="predicted"/>
<keyword evidence="1" id="KW-0812">Transmembrane</keyword>
<dbReference type="Proteomes" id="UP001207654">
    <property type="component" value="Unassembled WGS sequence"/>
</dbReference>